<dbReference type="PANTHER" id="PTHR44167">
    <property type="entry name" value="OVARIAN-SPECIFIC SERINE/THREONINE-PROTEIN KINASE LOK-RELATED"/>
    <property type="match status" value="1"/>
</dbReference>
<evidence type="ECO:0000313" key="2">
    <source>
        <dbReference type="EMBL" id="KAJ7092046.1"/>
    </source>
</evidence>
<gene>
    <name evidence="2" type="ORF">B0H15DRAFT_835274</name>
</gene>
<dbReference type="SMART" id="SM00220">
    <property type="entry name" value="S_TKc"/>
    <property type="match status" value="1"/>
</dbReference>
<feature type="domain" description="Protein kinase" evidence="1">
    <location>
        <begin position="21"/>
        <end position="330"/>
    </location>
</feature>
<accession>A0AAD6U780</accession>
<proteinExistence type="predicted"/>
<keyword evidence="3" id="KW-1185">Reference proteome</keyword>
<comment type="caution">
    <text evidence="2">The sequence shown here is derived from an EMBL/GenBank/DDBJ whole genome shotgun (WGS) entry which is preliminary data.</text>
</comment>
<protein>
    <recommendedName>
        <fullName evidence="1">Protein kinase domain-containing protein</fullName>
    </recommendedName>
</protein>
<dbReference type="Gene3D" id="1.10.510.10">
    <property type="entry name" value="Transferase(Phosphotransferase) domain 1"/>
    <property type="match status" value="1"/>
</dbReference>
<dbReference type="GO" id="GO:0004672">
    <property type="term" value="F:protein kinase activity"/>
    <property type="evidence" value="ECO:0007669"/>
    <property type="project" value="InterPro"/>
</dbReference>
<dbReference type="GO" id="GO:0005524">
    <property type="term" value="F:ATP binding"/>
    <property type="evidence" value="ECO:0007669"/>
    <property type="project" value="InterPro"/>
</dbReference>
<dbReference type="EMBL" id="JARJCN010000019">
    <property type="protein sequence ID" value="KAJ7092046.1"/>
    <property type="molecule type" value="Genomic_DNA"/>
</dbReference>
<dbReference type="InterPro" id="IPR000719">
    <property type="entry name" value="Prot_kinase_dom"/>
</dbReference>
<evidence type="ECO:0000313" key="3">
    <source>
        <dbReference type="Proteomes" id="UP001222325"/>
    </source>
</evidence>
<dbReference type="InterPro" id="IPR011009">
    <property type="entry name" value="Kinase-like_dom_sf"/>
</dbReference>
<organism evidence="2 3">
    <name type="scientific">Mycena belliarum</name>
    <dbReference type="NCBI Taxonomy" id="1033014"/>
    <lineage>
        <taxon>Eukaryota</taxon>
        <taxon>Fungi</taxon>
        <taxon>Dikarya</taxon>
        <taxon>Basidiomycota</taxon>
        <taxon>Agaricomycotina</taxon>
        <taxon>Agaricomycetes</taxon>
        <taxon>Agaricomycetidae</taxon>
        <taxon>Agaricales</taxon>
        <taxon>Marasmiineae</taxon>
        <taxon>Mycenaceae</taxon>
        <taxon>Mycena</taxon>
    </lineage>
</organism>
<dbReference type="Proteomes" id="UP001222325">
    <property type="component" value="Unassembled WGS sequence"/>
</dbReference>
<dbReference type="AlphaFoldDB" id="A0AAD6U780"/>
<sequence>MAATTEDEPHSRAHLTSSERFWQDQSIWLKECGYVLRPRFRTGWIPSWTGTDKNPANCEDGLRQEVSQLMDARRVRDNTGVYLKRIDSRIFPHEHEIATYFSSEPLASDPRNHCVPILETLQVPNDSAAVIVVMPLLRRYAQPRFDTFGEVIDFFGQTFEGVKFMHDHNIAHRDCIGNNIMMDGSKMFPDGFHPIRYKAKQDMSGSAKFYTRTQRPPKYYLIDFGLSRKYETRDPPPLERPIQGGDSNAPEFRLRENGRLPPEPCDPFPTDIYYLGRLILADFVEEYSGRGTNNHKYGFEFMKALADDMVGEDPAKRPTIDEVIERFTAIRSSLSSWKLRSRVIREKDFPNPSRPVKHWLRRIWYIICRTPSVPSYNKI</sequence>
<dbReference type="SUPFAM" id="SSF56112">
    <property type="entry name" value="Protein kinase-like (PK-like)"/>
    <property type="match status" value="1"/>
</dbReference>
<name>A0AAD6U780_9AGAR</name>
<evidence type="ECO:0000259" key="1">
    <source>
        <dbReference type="PROSITE" id="PS50011"/>
    </source>
</evidence>
<dbReference type="PANTHER" id="PTHR44167:SF24">
    <property type="entry name" value="SERINE_THREONINE-PROTEIN KINASE CHK2"/>
    <property type="match status" value="1"/>
</dbReference>
<reference evidence="2" key="1">
    <citation type="submission" date="2023-03" db="EMBL/GenBank/DDBJ databases">
        <title>Massive genome expansion in bonnet fungi (Mycena s.s.) driven by repeated elements and novel gene families across ecological guilds.</title>
        <authorList>
            <consortium name="Lawrence Berkeley National Laboratory"/>
            <person name="Harder C.B."/>
            <person name="Miyauchi S."/>
            <person name="Viragh M."/>
            <person name="Kuo A."/>
            <person name="Thoen E."/>
            <person name="Andreopoulos B."/>
            <person name="Lu D."/>
            <person name="Skrede I."/>
            <person name="Drula E."/>
            <person name="Henrissat B."/>
            <person name="Morin E."/>
            <person name="Kohler A."/>
            <person name="Barry K."/>
            <person name="LaButti K."/>
            <person name="Morin E."/>
            <person name="Salamov A."/>
            <person name="Lipzen A."/>
            <person name="Mereny Z."/>
            <person name="Hegedus B."/>
            <person name="Baldrian P."/>
            <person name="Stursova M."/>
            <person name="Weitz H."/>
            <person name="Taylor A."/>
            <person name="Grigoriev I.V."/>
            <person name="Nagy L.G."/>
            <person name="Martin F."/>
            <person name="Kauserud H."/>
        </authorList>
    </citation>
    <scope>NUCLEOTIDE SEQUENCE</scope>
    <source>
        <strain evidence="2">CBHHK173m</strain>
    </source>
</reference>
<dbReference type="PROSITE" id="PS50011">
    <property type="entry name" value="PROTEIN_KINASE_DOM"/>
    <property type="match status" value="1"/>
</dbReference>